<dbReference type="PANTHER" id="PTHR43080:SF2">
    <property type="entry name" value="CBS DOMAIN-CONTAINING PROTEIN"/>
    <property type="match status" value="1"/>
</dbReference>
<dbReference type="OrthoDB" id="9789996at2"/>
<dbReference type="InterPro" id="IPR051257">
    <property type="entry name" value="Diverse_CBS-Domain"/>
</dbReference>
<dbReference type="GO" id="GO:0008773">
    <property type="term" value="F:[protein-PII] uridylyltransferase activity"/>
    <property type="evidence" value="ECO:0007669"/>
    <property type="project" value="InterPro"/>
</dbReference>
<gene>
    <name evidence="5" type="ORF">UL81_05315</name>
</gene>
<name>A0A0F6QWL7_9CORY</name>
<evidence type="ECO:0000259" key="4">
    <source>
        <dbReference type="PROSITE" id="PS51371"/>
    </source>
</evidence>
<organism evidence="5 6">
    <name type="scientific">Corynebacterium camporealensis</name>
    <dbReference type="NCBI Taxonomy" id="161896"/>
    <lineage>
        <taxon>Bacteria</taxon>
        <taxon>Bacillati</taxon>
        <taxon>Actinomycetota</taxon>
        <taxon>Actinomycetes</taxon>
        <taxon>Mycobacteriales</taxon>
        <taxon>Corynebacteriaceae</taxon>
        <taxon>Corynebacterium</taxon>
    </lineage>
</organism>
<dbReference type="InterPro" id="IPR000644">
    <property type="entry name" value="CBS_dom"/>
</dbReference>
<dbReference type="InterPro" id="IPR005105">
    <property type="entry name" value="GlnD_Uridyltrans_N"/>
</dbReference>
<feature type="domain" description="CBS" evidence="4">
    <location>
        <begin position="227"/>
        <end position="287"/>
    </location>
</feature>
<dbReference type="RefSeq" id="WP_046453352.1">
    <property type="nucleotide sequence ID" value="NZ_CP011311.1"/>
</dbReference>
<keyword evidence="1 2" id="KW-0129">CBS domain</keyword>
<dbReference type="Proteomes" id="UP000033566">
    <property type="component" value="Chromosome"/>
</dbReference>
<dbReference type="InterPro" id="IPR046342">
    <property type="entry name" value="CBS_dom_sf"/>
</dbReference>
<accession>A0A0F6QWL7</accession>
<dbReference type="Gene3D" id="3.10.580.10">
    <property type="entry name" value="CBS-domain"/>
    <property type="match status" value="1"/>
</dbReference>
<dbReference type="InterPro" id="IPR018490">
    <property type="entry name" value="cNMP-bd_dom_sf"/>
</dbReference>
<dbReference type="PANTHER" id="PTHR43080">
    <property type="entry name" value="CBS DOMAIN-CONTAINING PROTEIN CBSX3, MITOCHONDRIAL"/>
    <property type="match status" value="1"/>
</dbReference>
<proteinExistence type="predicted"/>
<dbReference type="Pfam" id="PF10335">
    <property type="entry name" value="DUF294_C"/>
    <property type="match status" value="1"/>
</dbReference>
<dbReference type="SUPFAM" id="SSF51206">
    <property type="entry name" value="cAMP-binding domain-like"/>
    <property type="match status" value="1"/>
</dbReference>
<dbReference type="PROSITE" id="PS51371">
    <property type="entry name" value="CBS"/>
    <property type="match status" value="2"/>
</dbReference>
<reference evidence="5 6" key="1">
    <citation type="journal article" date="2015" name="Genome Announc.">
        <title>Complete Genome Sequence of Corynebacterium camporealensis DSM 44610, Isolated from the Milk of a Manchega Sheep with Subclinical Mastitis.</title>
        <authorList>
            <person name="Ruckert C."/>
            <person name="Albersmeier A."/>
            <person name="Winkler A."/>
            <person name="Tauch A."/>
        </authorList>
    </citation>
    <scope>NUCLEOTIDE SEQUENCE [LARGE SCALE GENOMIC DNA]</scope>
    <source>
        <strain evidence="5 6">DSM 44610</strain>
    </source>
</reference>
<dbReference type="SMART" id="SM00100">
    <property type="entry name" value="cNMP"/>
    <property type="match status" value="1"/>
</dbReference>
<dbReference type="SUPFAM" id="SSF81301">
    <property type="entry name" value="Nucleotidyltransferase"/>
    <property type="match status" value="1"/>
</dbReference>
<dbReference type="CDD" id="cd00038">
    <property type="entry name" value="CAP_ED"/>
    <property type="match status" value="1"/>
</dbReference>
<feature type="domain" description="CBS" evidence="4">
    <location>
        <begin position="163"/>
        <end position="219"/>
    </location>
</feature>
<dbReference type="Pfam" id="PF00571">
    <property type="entry name" value="CBS"/>
    <property type="match status" value="2"/>
</dbReference>
<dbReference type="PATRIC" id="fig|161896.4.peg.1046"/>
<dbReference type="AlphaFoldDB" id="A0A0F6QWL7"/>
<evidence type="ECO:0000256" key="1">
    <source>
        <dbReference type="ARBA" id="ARBA00023122"/>
    </source>
</evidence>
<dbReference type="KEGG" id="ccj:UL81_05315"/>
<dbReference type="Gene3D" id="3.30.460.10">
    <property type="entry name" value="Beta Polymerase, domain 2"/>
    <property type="match status" value="1"/>
</dbReference>
<sequence>MSAPNSRGSTVELEEIHSFLEQHEPFSHLPEPVLSTLVAEMVIRYVRRGDVLFDVDDINDELFIIRSGAVDVLSPEGTLVDRRGTGSTLGYSTLVGHHESNYRMEVVEDSLVLVLAREPFTQACEEHDDLARFFSTETRRTSAAVRELEEDSTELLRSPVGEMSLAPALTISSTSTIAEAAQAMTEQGRSSALVLDDDLRGIVTDRDLRARVLAAGLDPQSPVTEIMTSQPVTVAPHTMAMEVMLLMTERGFHHVPVVDGAEVLGIVSQSDIARLLHDDPIFIAADLRSKNSVEDLRGAFSQAAQVAVRYIDRGSSPQEVANIITMVADALARRLCTLAEEKLGPPPVPYAFVVVGSQGRREMGLASDQDNALVLDDAYDETQHGDYFQQLSDFVCVGLDQGGQVLCPGDMMASNPEWRMTVSQWEETFSNWVAAPQPDALLHTQVFFDLRTVAGEASLGDRVHRHAVRAAKASNRAQAHMASLAARREPPLTFFRGLVVERNGEHVNTLNIKKGGTAAIVQIARLYALAGGYTDTESDARLAEAAGDTLSKQGAAELGDAHTYLRSLTLRHQANQVRQGLDPDYQVDPRTLSRMEREHLRDAFRIIKGMQSALATKYPVRNI</sequence>
<evidence type="ECO:0000259" key="3">
    <source>
        <dbReference type="PROSITE" id="PS50042"/>
    </source>
</evidence>
<evidence type="ECO:0000313" key="6">
    <source>
        <dbReference type="Proteomes" id="UP000033566"/>
    </source>
</evidence>
<dbReference type="InterPro" id="IPR014710">
    <property type="entry name" value="RmlC-like_jellyroll"/>
</dbReference>
<dbReference type="EMBL" id="CP011311">
    <property type="protein sequence ID" value="AKE39035.1"/>
    <property type="molecule type" value="Genomic_DNA"/>
</dbReference>
<keyword evidence="6" id="KW-1185">Reference proteome</keyword>
<dbReference type="SMART" id="SM00116">
    <property type="entry name" value="CBS"/>
    <property type="match status" value="2"/>
</dbReference>
<dbReference type="InterPro" id="IPR043519">
    <property type="entry name" value="NT_sf"/>
</dbReference>
<dbReference type="CDD" id="cd05401">
    <property type="entry name" value="NT_GlnE_GlnD_like"/>
    <property type="match status" value="1"/>
</dbReference>
<dbReference type="Pfam" id="PF03445">
    <property type="entry name" value="DUF294"/>
    <property type="match status" value="1"/>
</dbReference>
<protein>
    <submittedName>
        <fullName evidence="5">Putative cAMP-binding and CBS domain signal-transduction protein</fullName>
    </submittedName>
</protein>
<dbReference type="InterPro" id="IPR000595">
    <property type="entry name" value="cNMP-bd_dom"/>
</dbReference>
<dbReference type="Pfam" id="PF00027">
    <property type="entry name" value="cNMP_binding"/>
    <property type="match status" value="1"/>
</dbReference>
<dbReference type="PROSITE" id="PS50042">
    <property type="entry name" value="CNMP_BINDING_3"/>
    <property type="match status" value="1"/>
</dbReference>
<evidence type="ECO:0000256" key="2">
    <source>
        <dbReference type="PROSITE-ProRule" id="PRU00703"/>
    </source>
</evidence>
<dbReference type="Gene3D" id="2.60.120.10">
    <property type="entry name" value="Jelly Rolls"/>
    <property type="match status" value="1"/>
</dbReference>
<dbReference type="InterPro" id="IPR018821">
    <property type="entry name" value="DUF294_put_nucleoTrafse_sb-bd"/>
</dbReference>
<dbReference type="HOGENOM" id="CLU_027866_1_0_11"/>
<feature type="domain" description="Cyclic nucleotide-binding" evidence="3">
    <location>
        <begin position="25"/>
        <end position="141"/>
    </location>
</feature>
<evidence type="ECO:0000313" key="5">
    <source>
        <dbReference type="EMBL" id="AKE39035.1"/>
    </source>
</evidence>
<dbReference type="CDD" id="cd04587">
    <property type="entry name" value="CBS_pair_CAP-ED_NT_Pol-beta-like_DUF294_assoc"/>
    <property type="match status" value="1"/>
</dbReference>
<dbReference type="SUPFAM" id="SSF54631">
    <property type="entry name" value="CBS-domain pair"/>
    <property type="match status" value="1"/>
</dbReference>